<accession>A0ABV6GKE5</accession>
<comment type="caution">
    <text evidence="1">The sequence shown here is derived from an EMBL/GenBank/DDBJ whole genome shotgun (WGS) entry which is preliminary data.</text>
</comment>
<keyword evidence="2" id="KW-1185">Reference proteome</keyword>
<evidence type="ECO:0000313" key="1">
    <source>
        <dbReference type="EMBL" id="MFC0273609.1"/>
    </source>
</evidence>
<proteinExistence type="predicted"/>
<organism evidence="1 2">
    <name type="scientific">Metabacillus herbersteinensis</name>
    <dbReference type="NCBI Taxonomy" id="283816"/>
    <lineage>
        <taxon>Bacteria</taxon>
        <taxon>Bacillati</taxon>
        <taxon>Bacillota</taxon>
        <taxon>Bacilli</taxon>
        <taxon>Bacillales</taxon>
        <taxon>Bacillaceae</taxon>
        <taxon>Metabacillus</taxon>
    </lineage>
</organism>
<dbReference type="Proteomes" id="UP001589854">
    <property type="component" value="Unassembled WGS sequence"/>
</dbReference>
<evidence type="ECO:0000313" key="2">
    <source>
        <dbReference type="Proteomes" id="UP001589854"/>
    </source>
</evidence>
<reference evidence="1 2" key="1">
    <citation type="submission" date="2024-09" db="EMBL/GenBank/DDBJ databases">
        <authorList>
            <person name="Sun Q."/>
            <person name="Mori K."/>
        </authorList>
    </citation>
    <scope>NUCLEOTIDE SEQUENCE [LARGE SCALE GENOMIC DNA]</scope>
    <source>
        <strain evidence="1 2">CCM 7228</strain>
    </source>
</reference>
<protein>
    <submittedName>
        <fullName evidence="1">Uncharacterized protein</fullName>
    </submittedName>
</protein>
<sequence length="103" mass="12039">METKLYENKLRVLEVFQKARDLLGVDYISNHSIPAMNGIHYVCELLLEMETSKEYEEVYTLLVSLANKDNLEDGDPDFIYFVKKTAHELIEELMDNSSDYLQN</sequence>
<gene>
    <name evidence="1" type="ORF">ACFFIX_19645</name>
</gene>
<dbReference type="RefSeq" id="WP_378937083.1">
    <property type="nucleotide sequence ID" value="NZ_JBHLVO010000022.1"/>
</dbReference>
<name>A0ABV6GKE5_9BACI</name>
<dbReference type="EMBL" id="JBHLVO010000022">
    <property type="protein sequence ID" value="MFC0273609.1"/>
    <property type="molecule type" value="Genomic_DNA"/>
</dbReference>